<dbReference type="GO" id="GO:0001006">
    <property type="term" value="F:RNA polymerase III type 3 promoter sequence-specific DNA binding"/>
    <property type="evidence" value="ECO:0007669"/>
    <property type="project" value="TreeGrafter"/>
</dbReference>
<evidence type="ECO:0000256" key="6">
    <source>
        <dbReference type="SAM" id="MobiDB-lite"/>
    </source>
</evidence>
<feature type="compositionally biased region" description="Pro residues" evidence="6">
    <location>
        <begin position="759"/>
        <end position="771"/>
    </location>
</feature>
<dbReference type="PANTHER" id="PTHR46621:SF1">
    <property type="entry name" value="SNRNA-ACTIVATING PROTEIN COMPLEX SUBUNIT 4"/>
    <property type="match status" value="1"/>
</dbReference>
<dbReference type="InterPro" id="IPR017884">
    <property type="entry name" value="SANT_dom"/>
</dbReference>
<keyword evidence="1" id="KW-0805">Transcription regulation</keyword>
<keyword evidence="11" id="KW-1185">Reference proteome</keyword>
<keyword evidence="4" id="KW-0539">Nucleus</keyword>
<organism evidence="10 11">
    <name type="scientific">Mola mola</name>
    <name type="common">Ocean sunfish</name>
    <name type="synonym">Tetraodon mola</name>
    <dbReference type="NCBI Taxonomy" id="94237"/>
    <lineage>
        <taxon>Eukaryota</taxon>
        <taxon>Metazoa</taxon>
        <taxon>Chordata</taxon>
        <taxon>Craniata</taxon>
        <taxon>Vertebrata</taxon>
        <taxon>Euteleostomi</taxon>
        <taxon>Actinopterygii</taxon>
        <taxon>Neopterygii</taxon>
        <taxon>Teleostei</taxon>
        <taxon>Neoteleostei</taxon>
        <taxon>Acanthomorphata</taxon>
        <taxon>Eupercaria</taxon>
        <taxon>Tetraodontiformes</taxon>
        <taxon>Molidae</taxon>
        <taxon>Mola</taxon>
    </lineage>
</organism>
<feature type="compositionally biased region" description="Basic residues" evidence="6">
    <location>
        <begin position="835"/>
        <end position="844"/>
    </location>
</feature>
<dbReference type="AlphaFoldDB" id="A0A3Q4BZ02"/>
<dbReference type="GO" id="GO:0042795">
    <property type="term" value="P:snRNA transcription by RNA polymerase II"/>
    <property type="evidence" value="ECO:0007669"/>
    <property type="project" value="TreeGrafter"/>
</dbReference>
<sequence length="1110" mass="124540">MLSAVISCCCQSAAGLLAQREKIQEEIQNLENVLGRHGPICVSGSCLSACLSVCVHRNQLTDSCVLFSSDDDSCSSEELGLSLSAESCLQMNLVYQQVVQETLDQLEALLTQNLRQQVSTDAEPQTLPVNMFLGRFLKPYFKDKLTGLGPPANQETKERTSRMTGCLDNNKMKVKRWESWQKTLLIHSVARDGLRRLIQPKLSNVSLKGIMLKMSKISNVDFEGTRDSEDIRSFWQNFLHPSINKSRWNQEEVQQLQEVRHWESIAAELGTGRTAFLCLQTFQRFVSDSLRFRSWTPAEDALLKELVDKMRIGNFIPYTQMSYFMEGRGPHQLIYRWNQVLDPSLRKGPWTKEEDQLLLRAVALHGEKDWWKIRMEVPGRHDGACRDRYYDTLKAGRKQGAFDTQEKELLLKLVEKYGVGRWAKMAAEIPHRTDGQCLREWRKLSRPPPPPAQVHSPKIRRRLMKLKQEEEEEMREEEEMVVEYMDKEEKEVVVEEELYSFPPMEEWTPTEKPKPSTFLSFCPVELPTSGDAHSGMPVRSTILGPFGRSVIMAPPPAKLPWEKRHRRSALMMVTPDQLRAHLSRQAEKFRPQGRAQNSASLCRATDRSMEYELQAAITPLIGNLLIPNRTRRTAIDALRERGEGRQLSSTPVFLLLLQTMNVDSVGCKEMIKNRRRGVVFQAPPPDPTSVRMKNPQTIAGMLQQRKMKEEHQVLDQEHSLILDLLRAHGSVTLDISEFDIFLLFQESPSSPQNIVPTFVPAPPPQTTPPTVPLWSTPAGSDLTVSSTQDLSLAPPPLSPPVLLHSGHNHKGGNVGSTPSQASPAHSHESDPTHKAQPRGRKRMRLERQPSVMCSKDDHSVGGTPNGQRARKTSALPTSLNHPVHNLAQPLPAPPPGTSSSFPPAFMLHPNPGSYRLARSTPPSPPKLFLPYKGTVRADPAAPPPLRREALKFDPSLMFLESPLAVCDWLSGRRGVQVLGAGVALPYLPPFVSSLSTLSALLRAKTALTKSALQLLSNLLQEGAEEAELVVAVRQLVAERFSSNPAYQLLKARFLSCFTLPALLATIQPTAEKSVTNKLCKPKQHVDESFTPAVRQLCMYGDSEVILRCFP</sequence>
<feature type="domain" description="HTH myb-type" evidence="9">
    <location>
        <begin position="342"/>
        <end position="397"/>
    </location>
</feature>
<keyword evidence="2" id="KW-0238">DNA-binding</keyword>
<evidence type="ECO:0000259" key="7">
    <source>
        <dbReference type="PROSITE" id="PS50090"/>
    </source>
</evidence>
<evidence type="ECO:0008006" key="12">
    <source>
        <dbReference type="Google" id="ProtNLM"/>
    </source>
</evidence>
<evidence type="ECO:0000259" key="9">
    <source>
        <dbReference type="PROSITE" id="PS51294"/>
    </source>
</evidence>
<evidence type="ECO:0000256" key="3">
    <source>
        <dbReference type="ARBA" id="ARBA00023163"/>
    </source>
</evidence>
<dbReference type="Proteomes" id="UP000261620">
    <property type="component" value="Unplaced"/>
</dbReference>
<feature type="domain" description="Myb-like" evidence="7">
    <location>
        <begin position="394"/>
        <end position="445"/>
    </location>
</feature>
<dbReference type="Ensembl" id="ENSMMOT00000028290.1">
    <property type="protein sequence ID" value="ENSMMOP00000027817.1"/>
    <property type="gene ID" value="ENSMMOG00000021017.1"/>
</dbReference>
<dbReference type="InterPro" id="IPR001005">
    <property type="entry name" value="SANT/Myb"/>
</dbReference>
<evidence type="ECO:0000256" key="1">
    <source>
        <dbReference type="ARBA" id="ARBA00023015"/>
    </source>
</evidence>
<feature type="domain" description="SANT" evidence="8">
    <location>
        <begin position="345"/>
        <end position="397"/>
    </location>
</feature>
<feature type="domain" description="Myb-like" evidence="7">
    <location>
        <begin position="287"/>
        <end position="341"/>
    </location>
</feature>
<dbReference type="SMART" id="SM00717">
    <property type="entry name" value="SANT"/>
    <property type="match status" value="5"/>
</dbReference>
<dbReference type="InterPro" id="IPR017930">
    <property type="entry name" value="Myb_dom"/>
</dbReference>
<dbReference type="InterPro" id="IPR009057">
    <property type="entry name" value="Homeodomain-like_sf"/>
</dbReference>
<feature type="region of interest" description="Disordered" evidence="6">
    <location>
        <begin position="757"/>
        <end position="871"/>
    </location>
</feature>
<dbReference type="GO" id="GO:0042796">
    <property type="term" value="P:snRNA transcription by RNA polymerase III"/>
    <property type="evidence" value="ECO:0007669"/>
    <property type="project" value="TreeGrafter"/>
</dbReference>
<reference evidence="10" key="2">
    <citation type="submission" date="2025-09" db="UniProtKB">
        <authorList>
            <consortium name="Ensembl"/>
        </authorList>
    </citation>
    <scope>IDENTIFICATION</scope>
</reference>
<dbReference type="Gene3D" id="1.10.10.60">
    <property type="entry name" value="Homeodomain-like"/>
    <property type="match status" value="3"/>
</dbReference>
<dbReference type="GO" id="GO:0019185">
    <property type="term" value="C:snRNA-activating protein complex"/>
    <property type="evidence" value="ECO:0007669"/>
    <property type="project" value="TreeGrafter"/>
</dbReference>
<reference evidence="10" key="1">
    <citation type="submission" date="2025-08" db="UniProtKB">
        <authorList>
            <consortium name="Ensembl"/>
        </authorList>
    </citation>
    <scope>IDENTIFICATION</scope>
</reference>
<feature type="coiled-coil region" evidence="5">
    <location>
        <begin position="460"/>
        <end position="487"/>
    </location>
</feature>
<name>A0A3Q4BZ02_MOLML</name>
<accession>A0A3Q4BZ02</accession>
<evidence type="ECO:0000313" key="11">
    <source>
        <dbReference type="Proteomes" id="UP000261620"/>
    </source>
</evidence>
<feature type="domain" description="HTH myb-type" evidence="9">
    <location>
        <begin position="398"/>
        <end position="449"/>
    </location>
</feature>
<dbReference type="SUPFAM" id="SSF46689">
    <property type="entry name" value="Homeodomain-like"/>
    <property type="match status" value="3"/>
</dbReference>
<proteinExistence type="predicted"/>
<dbReference type="CDD" id="cd00167">
    <property type="entry name" value="SANT"/>
    <property type="match status" value="3"/>
</dbReference>
<keyword evidence="5" id="KW-0175">Coiled coil</keyword>
<feature type="domain" description="Myb-like" evidence="7">
    <location>
        <begin position="342"/>
        <end position="393"/>
    </location>
</feature>
<protein>
    <recommendedName>
        <fullName evidence="12">Small nuclear RNA activating complex, polypeptide 4</fullName>
    </recommendedName>
</protein>
<evidence type="ECO:0000313" key="10">
    <source>
        <dbReference type="Ensembl" id="ENSMMOP00000027817.1"/>
    </source>
</evidence>
<dbReference type="PROSITE" id="PS50090">
    <property type="entry name" value="MYB_LIKE"/>
    <property type="match status" value="3"/>
</dbReference>
<dbReference type="PROSITE" id="PS51293">
    <property type="entry name" value="SANT"/>
    <property type="match status" value="1"/>
</dbReference>
<evidence type="ECO:0000256" key="4">
    <source>
        <dbReference type="ARBA" id="ARBA00023242"/>
    </source>
</evidence>
<dbReference type="InterPro" id="IPR051575">
    <property type="entry name" value="Myb-like_DNA-bd"/>
</dbReference>
<dbReference type="GO" id="GO:0000978">
    <property type="term" value="F:RNA polymerase II cis-regulatory region sequence-specific DNA binding"/>
    <property type="evidence" value="ECO:0007669"/>
    <property type="project" value="TreeGrafter"/>
</dbReference>
<evidence type="ECO:0000256" key="2">
    <source>
        <dbReference type="ARBA" id="ARBA00023125"/>
    </source>
</evidence>
<dbReference type="PROSITE" id="PS51294">
    <property type="entry name" value="HTH_MYB"/>
    <property type="match status" value="2"/>
</dbReference>
<dbReference type="Pfam" id="PF00249">
    <property type="entry name" value="Myb_DNA-binding"/>
    <property type="match status" value="2"/>
</dbReference>
<evidence type="ECO:0000256" key="5">
    <source>
        <dbReference type="SAM" id="Coils"/>
    </source>
</evidence>
<keyword evidence="3" id="KW-0804">Transcription</keyword>
<dbReference type="PANTHER" id="PTHR46621">
    <property type="entry name" value="SNRNA-ACTIVATING PROTEIN COMPLEX SUBUNIT 4"/>
    <property type="match status" value="1"/>
</dbReference>
<evidence type="ECO:0000259" key="8">
    <source>
        <dbReference type="PROSITE" id="PS51293"/>
    </source>
</evidence>